<protein>
    <submittedName>
        <fullName evidence="2">Uncharacterized protein</fullName>
    </submittedName>
</protein>
<keyword evidence="1" id="KW-1133">Transmembrane helix</keyword>
<keyword evidence="1" id="KW-0812">Transmembrane</keyword>
<proteinExistence type="predicted"/>
<accession>A0A6A6ILI4</accession>
<sequence length="226" mass="25024">MFQSLESMAFFGKRPASMHGNQTKHVTLPRSTWQPPSIAKFSQALRAPMPWLLAALLCSTLIAPVDALDDDANALASVSVHHGGNSRAPIGPFLQLCFLIGGLAVTFTSNMLGPLMGISSVLWLMMRNDPAIDPRLSWMIFGAWFFLAFTYFLVQRHRVYNHRLYIFLSISLACTCMCIIALLQHSSLQSGLVTVIPPCTSFAAYTVAYFFPDRYQDKQGIEVGSV</sequence>
<feature type="transmembrane region" description="Helical" evidence="1">
    <location>
        <begin position="136"/>
        <end position="153"/>
    </location>
</feature>
<reference evidence="2" key="1">
    <citation type="journal article" date="2020" name="Stud. Mycol.">
        <title>101 Dothideomycetes genomes: a test case for predicting lifestyles and emergence of pathogens.</title>
        <authorList>
            <person name="Haridas S."/>
            <person name="Albert R."/>
            <person name="Binder M."/>
            <person name="Bloem J."/>
            <person name="Labutti K."/>
            <person name="Salamov A."/>
            <person name="Andreopoulos B."/>
            <person name="Baker S."/>
            <person name="Barry K."/>
            <person name="Bills G."/>
            <person name="Bluhm B."/>
            <person name="Cannon C."/>
            <person name="Castanera R."/>
            <person name="Culley D."/>
            <person name="Daum C."/>
            <person name="Ezra D."/>
            <person name="Gonzalez J."/>
            <person name="Henrissat B."/>
            <person name="Kuo A."/>
            <person name="Liang C."/>
            <person name="Lipzen A."/>
            <person name="Lutzoni F."/>
            <person name="Magnuson J."/>
            <person name="Mondo S."/>
            <person name="Nolan M."/>
            <person name="Ohm R."/>
            <person name="Pangilinan J."/>
            <person name="Park H.-J."/>
            <person name="Ramirez L."/>
            <person name="Alfaro M."/>
            <person name="Sun H."/>
            <person name="Tritt A."/>
            <person name="Yoshinaga Y."/>
            <person name="Zwiers L.-H."/>
            <person name="Turgeon B."/>
            <person name="Goodwin S."/>
            <person name="Spatafora J."/>
            <person name="Crous P."/>
            <person name="Grigoriev I."/>
        </authorList>
    </citation>
    <scope>NUCLEOTIDE SEQUENCE</scope>
    <source>
        <strain evidence="2">CBS 122368</strain>
    </source>
</reference>
<feature type="transmembrane region" description="Helical" evidence="1">
    <location>
        <begin position="91"/>
        <end position="124"/>
    </location>
</feature>
<dbReference type="EMBL" id="ML987193">
    <property type="protein sequence ID" value="KAF2250702.1"/>
    <property type="molecule type" value="Genomic_DNA"/>
</dbReference>
<name>A0A6A6ILI4_9PLEO</name>
<dbReference type="Proteomes" id="UP000800094">
    <property type="component" value="Unassembled WGS sequence"/>
</dbReference>
<dbReference type="AlphaFoldDB" id="A0A6A6ILI4"/>
<organism evidence="2 3">
    <name type="scientific">Trematosphaeria pertusa</name>
    <dbReference type="NCBI Taxonomy" id="390896"/>
    <lineage>
        <taxon>Eukaryota</taxon>
        <taxon>Fungi</taxon>
        <taxon>Dikarya</taxon>
        <taxon>Ascomycota</taxon>
        <taxon>Pezizomycotina</taxon>
        <taxon>Dothideomycetes</taxon>
        <taxon>Pleosporomycetidae</taxon>
        <taxon>Pleosporales</taxon>
        <taxon>Massarineae</taxon>
        <taxon>Trematosphaeriaceae</taxon>
        <taxon>Trematosphaeria</taxon>
    </lineage>
</organism>
<evidence type="ECO:0000313" key="3">
    <source>
        <dbReference type="Proteomes" id="UP000800094"/>
    </source>
</evidence>
<feature type="transmembrane region" description="Helical" evidence="1">
    <location>
        <begin position="190"/>
        <end position="211"/>
    </location>
</feature>
<dbReference type="OrthoDB" id="3800458at2759"/>
<feature type="transmembrane region" description="Helical" evidence="1">
    <location>
        <begin position="165"/>
        <end position="183"/>
    </location>
</feature>
<keyword evidence="3" id="KW-1185">Reference proteome</keyword>
<dbReference type="GeneID" id="54588741"/>
<evidence type="ECO:0000313" key="2">
    <source>
        <dbReference type="EMBL" id="KAF2250702.1"/>
    </source>
</evidence>
<keyword evidence="1" id="KW-0472">Membrane</keyword>
<evidence type="ECO:0000256" key="1">
    <source>
        <dbReference type="SAM" id="Phobius"/>
    </source>
</evidence>
<gene>
    <name evidence="2" type="ORF">BU26DRAFT_603259</name>
</gene>
<dbReference type="RefSeq" id="XP_033685706.1">
    <property type="nucleotide sequence ID" value="XM_033835411.1"/>
</dbReference>